<gene>
    <name evidence="2" type="ORF">Q4F19_04165</name>
</gene>
<keyword evidence="3" id="KW-1185">Reference proteome</keyword>
<evidence type="ECO:0000256" key="1">
    <source>
        <dbReference type="SAM" id="SignalP"/>
    </source>
</evidence>
<feature type="signal peptide" evidence="1">
    <location>
        <begin position="1"/>
        <end position="25"/>
    </location>
</feature>
<reference evidence="2" key="1">
    <citation type="submission" date="2023-07" db="EMBL/GenBank/DDBJ databases">
        <authorList>
            <person name="Kim M."/>
        </authorList>
    </citation>
    <scope>NUCLEOTIDE SEQUENCE</scope>
    <source>
        <strain evidence="2">BIUV-7</strain>
    </source>
</reference>
<accession>A0ABT8Y5H1</accession>
<dbReference type="RefSeq" id="WP_303540135.1">
    <property type="nucleotide sequence ID" value="NZ_JAUOTP010000002.1"/>
</dbReference>
<name>A0ABT8Y5H1_9SPHN</name>
<comment type="caution">
    <text evidence="2">The sequence shown here is derived from an EMBL/GenBank/DDBJ whole genome shotgun (WGS) entry which is preliminary data.</text>
</comment>
<dbReference type="Proteomes" id="UP001169764">
    <property type="component" value="Unassembled WGS sequence"/>
</dbReference>
<feature type="chain" id="PRO_5045802677" description="C-type lysozyme inhibitor domain-containing protein" evidence="1">
    <location>
        <begin position="26"/>
        <end position="117"/>
    </location>
</feature>
<evidence type="ECO:0008006" key="4">
    <source>
        <dbReference type="Google" id="ProtNLM"/>
    </source>
</evidence>
<evidence type="ECO:0000313" key="2">
    <source>
        <dbReference type="EMBL" id="MDO6413570.1"/>
    </source>
</evidence>
<dbReference type="EMBL" id="JAUOTP010000002">
    <property type="protein sequence ID" value="MDO6413570.1"/>
    <property type="molecule type" value="Genomic_DNA"/>
</dbReference>
<organism evidence="2 3">
    <name type="scientific">Sphingomonas natans</name>
    <dbReference type="NCBI Taxonomy" id="3063330"/>
    <lineage>
        <taxon>Bacteria</taxon>
        <taxon>Pseudomonadati</taxon>
        <taxon>Pseudomonadota</taxon>
        <taxon>Alphaproteobacteria</taxon>
        <taxon>Sphingomonadales</taxon>
        <taxon>Sphingomonadaceae</taxon>
        <taxon>Sphingomonas</taxon>
    </lineage>
</organism>
<keyword evidence="1" id="KW-0732">Signal</keyword>
<sequence>MVLKDCTIRAAFMGLAMSAAAPTFAYNLTKAILEPDKATYSTSKSVFDVERCLLGLDMAGSPVVYRSPDRPNESLYYRTTTAGAGGVVTLDRSGDTTYFHLKTKLPEGDRAKLASCQ</sequence>
<evidence type="ECO:0000313" key="3">
    <source>
        <dbReference type="Proteomes" id="UP001169764"/>
    </source>
</evidence>
<proteinExistence type="predicted"/>
<protein>
    <recommendedName>
        <fullName evidence="4">C-type lysozyme inhibitor domain-containing protein</fullName>
    </recommendedName>
</protein>